<dbReference type="InterPro" id="IPR011129">
    <property type="entry name" value="CSD"/>
</dbReference>
<organism evidence="3 4">
    <name type="scientific">Pacificimonas flava</name>
    <dbReference type="NCBI Taxonomy" id="1234595"/>
    <lineage>
        <taxon>Bacteria</taxon>
        <taxon>Pseudomonadati</taxon>
        <taxon>Pseudomonadota</taxon>
        <taxon>Alphaproteobacteria</taxon>
        <taxon>Sphingomonadales</taxon>
        <taxon>Sphingosinicellaceae</taxon>
        <taxon>Pacificimonas</taxon>
    </lineage>
</organism>
<dbReference type="RefSeq" id="WP_008600214.1">
    <property type="nucleotide sequence ID" value="NZ_AMRV01000002.1"/>
</dbReference>
<evidence type="ECO:0000259" key="2">
    <source>
        <dbReference type="PROSITE" id="PS51857"/>
    </source>
</evidence>
<dbReference type="Pfam" id="PF00313">
    <property type="entry name" value="CSD"/>
    <property type="match status" value="2"/>
</dbReference>
<evidence type="ECO:0000313" key="3">
    <source>
        <dbReference type="EMBL" id="EMD83752.1"/>
    </source>
</evidence>
<dbReference type="GO" id="GO:0003676">
    <property type="term" value="F:nucleic acid binding"/>
    <property type="evidence" value="ECO:0007669"/>
    <property type="project" value="InterPro"/>
</dbReference>
<keyword evidence="4" id="KW-1185">Reference proteome</keyword>
<dbReference type="AlphaFoldDB" id="M2U6W1"/>
<feature type="domain" description="CSD" evidence="2">
    <location>
        <begin position="28"/>
        <end position="93"/>
    </location>
</feature>
<reference evidence="3 4" key="1">
    <citation type="journal article" date="2013" name="Genome Announc.">
        <title>Draft Genome Sequence of Strain JLT2015T, Belonging to the Family Sphingomonadaceae of the Alphaproteobacteria.</title>
        <authorList>
            <person name="Tang K."/>
            <person name="Liu K."/>
            <person name="Li S."/>
            <person name="Jiao N."/>
        </authorList>
    </citation>
    <scope>NUCLEOTIDE SEQUENCE [LARGE SCALE GENOMIC DNA]</scope>
    <source>
        <strain evidence="3 4">JLT2015</strain>
    </source>
</reference>
<name>M2U6W1_9SPHN</name>
<dbReference type="PROSITE" id="PS51857">
    <property type="entry name" value="CSD_2"/>
    <property type="match status" value="2"/>
</dbReference>
<feature type="compositionally biased region" description="Low complexity" evidence="1">
    <location>
        <begin position="1"/>
        <end position="13"/>
    </location>
</feature>
<dbReference type="Proteomes" id="UP000011717">
    <property type="component" value="Unassembled WGS sequence"/>
</dbReference>
<evidence type="ECO:0000256" key="1">
    <source>
        <dbReference type="SAM" id="MobiDB-lite"/>
    </source>
</evidence>
<dbReference type="PANTHER" id="PTHR11544">
    <property type="entry name" value="COLD SHOCK DOMAIN CONTAINING PROTEINS"/>
    <property type="match status" value="1"/>
</dbReference>
<evidence type="ECO:0000313" key="4">
    <source>
        <dbReference type="Proteomes" id="UP000011717"/>
    </source>
</evidence>
<comment type="caution">
    <text evidence="3">The sequence shown here is derived from an EMBL/GenBank/DDBJ whole genome shotgun (WGS) entry which is preliminary data.</text>
</comment>
<dbReference type="PATRIC" id="fig|1234595.3.peg.722"/>
<dbReference type="PRINTS" id="PR00050">
    <property type="entry name" value="COLDSHOCK"/>
</dbReference>
<feature type="region of interest" description="Disordered" evidence="1">
    <location>
        <begin position="1"/>
        <end position="23"/>
    </location>
</feature>
<dbReference type="Gene3D" id="2.40.50.140">
    <property type="entry name" value="Nucleic acid-binding proteins"/>
    <property type="match status" value="2"/>
</dbReference>
<sequence length="204" mass="21963">MNDSNGFSSDDSSAPGAVTAGEREVGVRMTGRMKWFDGVRGYGFMVPDVDDGDVLIHFSVLKPHGRRALPEGATVSCEVVERPRGRQAVEVFDIDLDTATGPDPDAPRQRRRLALEDAGAPEPCEVKWFNRLKGYGFLTRGQDSADIFLHMETVRRAGLNELEPGQALLARIADGERGPLAVEISTPVEAGGGTPLRVVGGMDS</sequence>
<dbReference type="InterPro" id="IPR002059">
    <property type="entry name" value="CSP_DNA-bd"/>
</dbReference>
<accession>M2U6W1</accession>
<dbReference type="GO" id="GO:0005829">
    <property type="term" value="C:cytosol"/>
    <property type="evidence" value="ECO:0007669"/>
    <property type="project" value="UniProtKB-ARBA"/>
</dbReference>
<proteinExistence type="predicted"/>
<dbReference type="EMBL" id="AMRV01000002">
    <property type="protein sequence ID" value="EMD83752.1"/>
    <property type="molecule type" value="Genomic_DNA"/>
</dbReference>
<dbReference type="SUPFAM" id="SSF50249">
    <property type="entry name" value="Nucleic acid-binding proteins"/>
    <property type="match status" value="2"/>
</dbReference>
<protein>
    <submittedName>
        <fullName evidence="3">Cold-shock domain family protein</fullName>
    </submittedName>
</protein>
<feature type="domain" description="CSD" evidence="2">
    <location>
        <begin position="121"/>
        <end position="186"/>
    </location>
</feature>
<dbReference type="InterPro" id="IPR012340">
    <property type="entry name" value="NA-bd_OB-fold"/>
</dbReference>
<dbReference type="InterPro" id="IPR050181">
    <property type="entry name" value="Cold_shock_domain"/>
</dbReference>
<dbReference type="SMART" id="SM00357">
    <property type="entry name" value="CSP"/>
    <property type="match status" value="2"/>
</dbReference>
<dbReference type="CDD" id="cd04458">
    <property type="entry name" value="CSP_CDS"/>
    <property type="match status" value="2"/>
</dbReference>
<gene>
    <name evidence="3" type="ORF">C725_0724</name>
</gene>